<evidence type="ECO:0000256" key="1">
    <source>
        <dbReference type="SAM" id="SignalP"/>
    </source>
</evidence>
<proteinExistence type="predicted"/>
<reference evidence="2" key="1">
    <citation type="submission" date="2023-10" db="EMBL/GenBank/DDBJ databases">
        <authorList>
            <person name="Chen Y."/>
            <person name="Shah S."/>
            <person name="Dougan E. K."/>
            <person name="Thang M."/>
            <person name="Chan C."/>
        </authorList>
    </citation>
    <scope>NUCLEOTIDE SEQUENCE [LARGE SCALE GENOMIC DNA]</scope>
</reference>
<comment type="caution">
    <text evidence="2">The sequence shown here is derived from an EMBL/GenBank/DDBJ whole genome shotgun (WGS) entry which is preliminary data.</text>
</comment>
<dbReference type="InterPro" id="IPR017853">
    <property type="entry name" value="GH"/>
</dbReference>
<evidence type="ECO:0000313" key="3">
    <source>
        <dbReference type="Proteomes" id="UP001189429"/>
    </source>
</evidence>
<dbReference type="SUPFAM" id="SSF51445">
    <property type="entry name" value="(Trans)glycosidases"/>
    <property type="match status" value="1"/>
</dbReference>
<keyword evidence="1" id="KW-0732">Signal</keyword>
<evidence type="ECO:0008006" key="4">
    <source>
        <dbReference type="Google" id="ProtNLM"/>
    </source>
</evidence>
<protein>
    <recommendedName>
        <fullName evidence="4">Alpha-N-acetylglucosaminidase</fullName>
    </recommendedName>
</protein>
<feature type="chain" id="PRO_5047162047" description="Alpha-N-acetylglucosaminidase" evidence="1">
    <location>
        <begin position="24"/>
        <end position="860"/>
    </location>
</feature>
<sequence>MAPAPRAHARGVLAVLATGAAAAAEAVGVRVLAGSDVGGALADVARRLLGAYTEEHSWVVALGNAPESRDLIPARELEALPSPDAFIVRSAGGKNGTVAACAGRTLRGTAFAFFELLQSLGFAFAHPLHAGGPRRLPEPLPQLDARQTPRWELRGTHYHTQHPLELTNLLNGFDAEAGTLSRARWEAALPAWEKFLDWMLALKQNYVEWMLLSDRRLSGGGSFELSDERQARLQELVRRAHGRGIEVGVDVPLALQQQHALSILPAPTGRWAEDEAMLTHRLSWLLACGFDHVGTELGTTEFTRGLPAEYMVRLLNATKRAIGPSRRLLVKNHCSTKQHADGFPDPRPGHGSADLNFNYLSYYAEPDIVAMPHTVQAYSLEDPAPTYGNRNFSDLRNWTAFLLQQGRPVVFYPETAYWVNYDISVPLFLAPVYAKSRVEDALDIDAMGGARPVLGQLSFESGWQWGYWLANSVQAAVAWERLPDTAATLHRVLRFMPSGVLEPLVELLVQQAEAQHRLLVRGLEGAEPPQGIGYGALTGIAYIQGSEGLSDLGSLGARYLGEGAPNPDRLRFGDLWRSTPLASLGLARAVVGDGVLGRLALAREALAGDSEAVKLRRQWYHTRLRPLLSDMNRTFTAFAERFGALPTLEPTASAPARALLQDLAVSARLLGLRCGQVLALYDHAARCGTSSDPSPPSLTAWCSARLAAARGALQEALALVPQREAEYGLEAAGLSQAAVSGWREPVPTAYSYGYLWAAHTLFYWRRDQAIVEQRIHDPCFATINDPVELGLQGGGGPWQHRVRRWIEAAASNPIWHLPLAGCAGPKGEPALVGADVSSAGTPTELPGERAWLRATDLLLL</sequence>
<name>A0ABN9W2J9_9DINO</name>
<dbReference type="EMBL" id="CAUYUJ010018056">
    <property type="protein sequence ID" value="CAK0880257.1"/>
    <property type="molecule type" value="Genomic_DNA"/>
</dbReference>
<evidence type="ECO:0000313" key="2">
    <source>
        <dbReference type="EMBL" id="CAK0880257.1"/>
    </source>
</evidence>
<keyword evidence="3" id="KW-1185">Reference proteome</keyword>
<accession>A0ABN9W2J9</accession>
<dbReference type="Proteomes" id="UP001189429">
    <property type="component" value="Unassembled WGS sequence"/>
</dbReference>
<organism evidence="2 3">
    <name type="scientific">Prorocentrum cordatum</name>
    <dbReference type="NCBI Taxonomy" id="2364126"/>
    <lineage>
        <taxon>Eukaryota</taxon>
        <taxon>Sar</taxon>
        <taxon>Alveolata</taxon>
        <taxon>Dinophyceae</taxon>
        <taxon>Prorocentrales</taxon>
        <taxon>Prorocentraceae</taxon>
        <taxon>Prorocentrum</taxon>
    </lineage>
</organism>
<gene>
    <name evidence="2" type="ORF">PCOR1329_LOCUS63460</name>
</gene>
<feature type="signal peptide" evidence="1">
    <location>
        <begin position="1"/>
        <end position="23"/>
    </location>
</feature>